<evidence type="ECO:0000256" key="4">
    <source>
        <dbReference type="ARBA" id="ARBA00022729"/>
    </source>
</evidence>
<reference evidence="7 8" key="1">
    <citation type="journal article" date="2024" name="Insects">
        <title>An Improved Chromosome-Level Genome Assembly of the Firefly Pyrocoelia pectoralis.</title>
        <authorList>
            <person name="Fu X."/>
            <person name="Meyer-Rochow V.B."/>
            <person name="Ballantyne L."/>
            <person name="Zhu X."/>
        </authorList>
    </citation>
    <scope>NUCLEOTIDE SEQUENCE [LARGE SCALE GENOMIC DNA]</scope>
    <source>
        <strain evidence="7">XCY_ONT2</strain>
    </source>
</reference>
<keyword evidence="8" id="KW-1185">Reference proteome</keyword>
<dbReference type="AlphaFoldDB" id="A0AAN7V877"/>
<feature type="chain" id="PRO_5042888654" evidence="6">
    <location>
        <begin position="20"/>
        <end position="433"/>
    </location>
</feature>
<keyword evidence="3" id="KW-0964">Secreted</keyword>
<dbReference type="Proteomes" id="UP001329430">
    <property type="component" value="Chromosome 7"/>
</dbReference>
<evidence type="ECO:0000313" key="8">
    <source>
        <dbReference type="Proteomes" id="UP001329430"/>
    </source>
</evidence>
<comment type="caution">
    <text evidence="7">The sequence shown here is derived from an EMBL/GenBank/DDBJ whole genome shotgun (WGS) entry which is preliminary data.</text>
</comment>
<comment type="subcellular location">
    <subcellularLocation>
        <location evidence="1">Secreted</location>
    </subcellularLocation>
</comment>
<evidence type="ECO:0000313" key="7">
    <source>
        <dbReference type="EMBL" id="KAK5640788.1"/>
    </source>
</evidence>
<accession>A0AAN7V877</accession>
<dbReference type="Pfam" id="PF03022">
    <property type="entry name" value="MRJP"/>
    <property type="match status" value="1"/>
</dbReference>
<keyword evidence="5" id="KW-0325">Glycoprotein</keyword>
<feature type="signal peptide" evidence="6">
    <location>
        <begin position="1"/>
        <end position="19"/>
    </location>
</feature>
<dbReference type="InterPro" id="IPR017996">
    <property type="entry name" value="MRJP/yellow-related"/>
</dbReference>
<keyword evidence="4 6" id="KW-0732">Signal</keyword>
<dbReference type="PANTHER" id="PTHR10009">
    <property type="entry name" value="PROTEIN YELLOW-RELATED"/>
    <property type="match status" value="1"/>
</dbReference>
<protein>
    <submittedName>
        <fullName evidence="7">Uncharacterized protein</fullName>
    </submittedName>
</protein>
<proteinExistence type="inferred from homology"/>
<sequence>MVLGSLICITLSFLVLCKGDLISSVYEWINVEYDYPSFEARQRAINAGEFVHGSPRISDVDVHHFRNGTRRIFVTTPRLLNGVPATLGVVLNRTYDGNPIVAPYPSWDWNSNVSSCPRDRIVSVFRVMIDECKRLWVLDTGSDQGVQICPAQVLAFDLKTNALVHRYEIPSDQIQQGSILSSPIVDVRKTDTCQGTFVYISDTRGFAIIIYDVDNRQSWRVTDKTFHATPDFGRICVPGAYFDLMDGILAMALSPYVQGQDRVLFYHSLSSNSQQWVWTSHLRNRSSFITTSNPNPDIFNVYCGRRDTQASPMVIDQREISYFGLVYHTALNCWNTKNPYGKYHIKELYKSPDIQYITGLKLVSVCEELWFCNTRVARVASGPTNENIINFWIHKANLQDFVKECGRESDHYDYQNQSRCNADTCSTCVNGIC</sequence>
<evidence type="ECO:0000256" key="2">
    <source>
        <dbReference type="ARBA" id="ARBA00009127"/>
    </source>
</evidence>
<evidence type="ECO:0000256" key="6">
    <source>
        <dbReference type="SAM" id="SignalP"/>
    </source>
</evidence>
<dbReference type="PANTHER" id="PTHR10009:SF7">
    <property type="entry name" value="GH10609P-RELATED"/>
    <property type="match status" value="1"/>
</dbReference>
<evidence type="ECO:0000256" key="5">
    <source>
        <dbReference type="ARBA" id="ARBA00023180"/>
    </source>
</evidence>
<dbReference type="PRINTS" id="PR01366">
    <property type="entry name" value="ROYALJELLY"/>
</dbReference>
<dbReference type="GO" id="GO:0005576">
    <property type="term" value="C:extracellular region"/>
    <property type="evidence" value="ECO:0007669"/>
    <property type="project" value="UniProtKB-SubCell"/>
</dbReference>
<dbReference type="EMBL" id="JAVRBK010000007">
    <property type="protein sequence ID" value="KAK5640788.1"/>
    <property type="molecule type" value="Genomic_DNA"/>
</dbReference>
<evidence type="ECO:0000256" key="3">
    <source>
        <dbReference type="ARBA" id="ARBA00022525"/>
    </source>
</evidence>
<evidence type="ECO:0000256" key="1">
    <source>
        <dbReference type="ARBA" id="ARBA00004613"/>
    </source>
</evidence>
<dbReference type="InterPro" id="IPR011047">
    <property type="entry name" value="Quinoprotein_ADH-like_sf"/>
</dbReference>
<comment type="similarity">
    <text evidence="2">Belongs to the major royal jelly protein family.</text>
</comment>
<dbReference type="SUPFAM" id="SSF50998">
    <property type="entry name" value="Quinoprotein alcohol dehydrogenase-like"/>
    <property type="match status" value="1"/>
</dbReference>
<organism evidence="7 8">
    <name type="scientific">Pyrocoelia pectoralis</name>
    <dbReference type="NCBI Taxonomy" id="417401"/>
    <lineage>
        <taxon>Eukaryota</taxon>
        <taxon>Metazoa</taxon>
        <taxon>Ecdysozoa</taxon>
        <taxon>Arthropoda</taxon>
        <taxon>Hexapoda</taxon>
        <taxon>Insecta</taxon>
        <taxon>Pterygota</taxon>
        <taxon>Neoptera</taxon>
        <taxon>Endopterygota</taxon>
        <taxon>Coleoptera</taxon>
        <taxon>Polyphaga</taxon>
        <taxon>Elateriformia</taxon>
        <taxon>Elateroidea</taxon>
        <taxon>Lampyridae</taxon>
        <taxon>Lampyrinae</taxon>
        <taxon>Pyrocoelia</taxon>
    </lineage>
</organism>
<dbReference type="Gene3D" id="2.120.10.30">
    <property type="entry name" value="TolB, C-terminal domain"/>
    <property type="match status" value="1"/>
</dbReference>
<dbReference type="InterPro" id="IPR011042">
    <property type="entry name" value="6-blade_b-propeller_TolB-like"/>
</dbReference>
<name>A0AAN7V877_9COLE</name>
<gene>
    <name evidence="7" type="ORF">RI129_009335</name>
</gene>